<organism evidence="1">
    <name type="scientific">Anaerostipes caccae</name>
    <dbReference type="NCBI Taxonomy" id="105841"/>
    <lineage>
        <taxon>Bacteria</taxon>
        <taxon>Bacillati</taxon>
        <taxon>Bacillota</taxon>
        <taxon>Clostridia</taxon>
        <taxon>Lachnospirales</taxon>
        <taxon>Lachnospiraceae</taxon>
        <taxon>Anaerostipes</taxon>
    </lineage>
</organism>
<evidence type="ECO:0000313" key="1">
    <source>
        <dbReference type="EMBL" id="VYT37202.1"/>
    </source>
</evidence>
<sequence>MIQKKKDLRNRLLEYLAEEAGCQEMSDLPTSFWFPVACFIAGSVKAERFSAREWNEAVRYLTGENIRFASPVQAQKFLEVNKDNFHTDKKAGKRM</sequence>
<protein>
    <submittedName>
        <fullName evidence="1">Uncharacterized protein</fullName>
    </submittedName>
</protein>
<reference evidence="1" key="1">
    <citation type="submission" date="2019-11" db="EMBL/GenBank/DDBJ databases">
        <authorList>
            <person name="Feng L."/>
        </authorList>
    </citation>
    <scope>NUCLEOTIDE SEQUENCE</scope>
    <source>
        <strain evidence="1">AcaccaeLFYP115</strain>
    </source>
</reference>
<proteinExistence type="predicted"/>
<accession>A0A6N2W8A8</accession>
<gene>
    <name evidence="1" type="ORF">ACLFYP115_03067</name>
</gene>
<dbReference type="GeneID" id="69470276"/>
<name>A0A6N2W8A8_9FIRM</name>
<dbReference type="EMBL" id="CACRSQ010000007">
    <property type="protein sequence ID" value="VYT37202.1"/>
    <property type="molecule type" value="Genomic_DNA"/>
</dbReference>
<dbReference type="AlphaFoldDB" id="A0A6N2W8A8"/>
<dbReference type="RefSeq" id="WP_006565985.1">
    <property type="nucleotide sequence ID" value="NZ_BAABRZ010000004.1"/>
</dbReference>